<accession>A0A4R2NJZ1</accession>
<protein>
    <recommendedName>
        <fullName evidence="2">DUF4350 domain-containing protein</fullName>
    </recommendedName>
</protein>
<dbReference type="InterPro" id="IPR025646">
    <property type="entry name" value="DUF4350"/>
</dbReference>
<dbReference type="EMBL" id="SLXM01000017">
    <property type="protein sequence ID" value="TCP21682.1"/>
    <property type="molecule type" value="Genomic_DNA"/>
</dbReference>
<sequence length="403" mass="47288">MRKIHHIILFFLSVGSLLTSCKETDWRENFRERSTEPFGTYIIQNEIETLFKDQEVEVLQKHIDDYFIDIYYDYGADFANYVCIKPAAYRLGKDSSNKLLEFVASGNDVFLSLYYFNDTFEETLGFTTKNLDDEAYSNDELKALKGTLHLESSEFKKTDFTFSRNLRRNYISEYNKENTTILGTQKVNDTVRPNFIKVKYEKGNVFLHTQPIAFTNYFLLNGNQEYVENVFSYLPNRTVIWDPQIRASKFRGNNDDDTSALSFFMQHPSLKWSLYVGFFGLLLFMFLNARRKQRAIPEVKQLKNSTQDFTHTIANLYLKEENHKNIVSKKITYFLERIRTKYHLETQNLNSSFVEKLAAKSGNTVQSTNYLINTIISLNNKSMCTQDELIRLNTLIENFLENT</sequence>
<evidence type="ECO:0000313" key="4">
    <source>
        <dbReference type="Proteomes" id="UP000294564"/>
    </source>
</evidence>
<dbReference type="AlphaFoldDB" id="A0A4R2NJZ1"/>
<organism evidence="3 4">
    <name type="scientific">Tenacibaculum skagerrakense</name>
    <dbReference type="NCBI Taxonomy" id="186571"/>
    <lineage>
        <taxon>Bacteria</taxon>
        <taxon>Pseudomonadati</taxon>
        <taxon>Bacteroidota</taxon>
        <taxon>Flavobacteriia</taxon>
        <taxon>Flavobacteriales</taxon>
        <taxon>Flavobacteriaceae</taxon>
        <taxon>Tenacibaculum</taxon>
    </lineage>
</organism>
<proteinExistence type="predicted"/>
<name>A0A4R2NJZ1_9FLAO</name>
<dbReference type="PROSITE" id="PS51257">
    <property type="entry name" value="PROKAR_LIPOPROTEIN"/>
    <property type="match status" value="1"/>
</dbReference>
<reference evidence="3 4" key="1">
    <citation type="submission" date="2019-03" db="EMBL/GenBank/DDBJ databases">
        <title>Genomic Encyclopedia of Type Strains, Phase IV (KMG-IV): sequencing the most valuable type-strain genomes for metagenomic binning, comparative biology and taxonomic classification.</title>
        <authorList>
            <person name="Goeker M."/>
        </authorList>
    </citation>
    <scope>NUCLEOTIDE SEQUENCE [LARGE SCALE GENOMIC DNA]</scope>
    <source>
        <strain evidence="3 4">DSM 14836</strain>
    </source>
</reference>
<evidence type="ECO:0000313" key="3">
    <source>
        <dbReference type="EMBL" id="TCP21682.1"/>
    </source>
</evidence>
<dbReference type="Pfam" id="PF14258">
    <property type="entry name" value="DUF4350"/>
    <property type="match status" value="1"/>
</dbReference>
<gene>
    <name evidence="3" type="ORF">EV195_1176</name>
</gene>
<keyword evidence="1" id="KW-0812">Transmembrane</keyword>
<feature type="domain" description="DUF4350" evidence="2">
    <location>
        <begin position="54"/>
        <end position="229"/>
    </location>
</feature>
<keyword evidence="1" id="KW-0472">Membrane</keyword>
<feature type="transmembrane region" description="Helical" evidence="1">
    <location>
        <begin position="272"/>
        <end position="289"/>
    </location>
</feature>
<keyword evidence="4" id="KW-1185">Reference proteome</keyword>
<dbReference type="Proteomes" id="UP000294564">
    <property type="component" value="Unassembled WGS sequence"/>
</dbReference>
<dbReference type="OrthoDB" id="1111222at2"/>
<keyword evidence="1" id="KW-1133">Transmembrane helix</keyword>
<dbReference type="RefSeq" id="WP_132796022.1">
    <property type="nucleotide sequence ID" value="NZ_SLXM01000017.1"/>
</dbReference>
<comment type="caution">
    <text evidence="3">The sequence shown here is derived from an EMBL/GenBank/DDBJ whole genome shotgun (WGS) entry which is preliminary data.</text>
</comment>
<evidence type="ECO:0000259" key="2">
    <source>
        <dbReference type="Pfam" id="PF14258"/>
    </source>
</evidence>
<evidence type="ECO:0000256" key="1">
    <source>
        <dbReference type="SAM" id="Phobius"/>
    </source>
</evidence>